<name>A0ABX1JV88_9MICC</name>
<dbReference type="Proteomes" id="UP000523795">
    <property type="component" value="Unassembled WGS sequence"/>
</dbReference>
<reference evidence="1 2" key="1">
    <citation type="submission" date="2020-04" db="EMBL/GenBank/DDBJ databases">
        <authorList>
            <person name="Liu S."/>
        </authorList>
    </citation>
    <scope>NUCLEOTIDE SEQUENCE [LARGE SCALE GENOMIC DNA]</scope>
    <source>
        <strain evidence="1 2">CGMCC 1.15091</strain>
    </source>
</reference>
<organism evidence="1 2">
    <name type="scientific">Arthrobacter deserti</name>
    <dbReference type="NCBI Taxonomy" id="1742687"/>
    <lineage>
        <taxon>Bacteria</taxon>
        <taxon>Bacillati</taxon>
        <taxon>Actinomycetota</taxon>
        <taxon>Actinomycetes</taxon>
        <taxon>Micrococcales</taxon>
        <taxon>Micrococcaceae</taxon>
        <taxon>Arthrobacter</taxon>
    </lineage>
</organism>
<dbReference type="InterPro" id="IPR036661">
    <property type="entry name" value="Luciferase-like_sf"/>
</dbReference>
<keyword evidence="2" id="KW-1185">Reference proteome</keyword>
<evidence type="ECO:0000313" key="2">
    <source>
        <dbReference type="Proteomes" id="UP000523795"/>
    </source>
</evidence>
<sequence length="60" mass="6603">AITPGTFEDVVEFVVPELQKQDAYPTEYAPGTLRNKLFGKGDKLPANHKAANYRLAGVRV</sequence>
<dbReference type="SUPFAM" id="SSF51679">
    <property type="entry name" value="Bacterial luciferase-like"/>
    <property type="match status" value="1"/>
</dbReference>
<evidence type="ECO:0000313" key="1">
    <source>
        <dbReference type="EMBL" id="NKX51707.1"/>
    </source>
</evidence>
<proteinExistence type="predicted"/>
<dbReference type="EMBL" id="JAAZSR010000289">
    <property type="protein sequence ID" value="NKX51707.1"/>
    <property type="molecule type" value="Genomic_DNA"/>
</dbReference>
<feature type="non-terminal residue" evidence="1">
    <location>
        <position position="1"/>
    </location>
</feature>
<accession>A0ABX1JV88</accession>
<comment type="caution">
    <text evidence="1">The sequence shown here is derived from an EMBL/GenBank/DDBJ whole genome shotgun (WGS) entry which is preliminary data.</text>
</comment>
<gene>
    <name evidence="1" type="ORF">HER39_14275</name>
</gene>
<dbReference type="Gene3D" id="3.20.20.30">
    <property type="entry name" value="Luciferase-like domain"/>
    <property type="match status" value="1"/>
</dbReference>
<protein>
    <submittedName>
        <fullName evidence="1">5,10-methylene tetrahydromethanopterin reductase</fullName>
    </submittedName>
</protein>